<proteinExistence type="predicted"/>
<gene>
    <name evidence="3" type="primary">20341138</name>
    <name evidence="2" type="ORF">GGTG_00680</name>
</gene>
<dbReference type="RefSeq" id="XP_009216695.1">
    <property type="nucleotide sequence ID" value="XM_009218431.1"/>
</dbReference>
<dbReference type="eggNOG" id="ENOG502T426">
    <property type="taxonomic scope" value="Eukaryota"/>
</dbReference>
<dbReference type="AlphaFoldDB" id="J3NHE3"/>
<reference evidence="3" key="5">
    <citation type="submission" date="2018-04" db="UniProtKB">
        <authorList>
            <consortium name="EnsemblFungi"/>
        </authorList>
    </citation>
    <scope>IDENTIFICATION</scope>
    <source>
        <strain evidence="3">R3-111a-1</strain>
    </source>
</reference>
<feature type="compositionally biased region" description="Polar residues" evidence="1">
    <location>
        <begin position="7"/>
        <end position="19"/>
    </location>
</feature>
<keyword evidence="4" id="KW-1185">Reference proteome</keyword>
<protein>
    <submittedName>
        <fullName evidence="2 3">Uncharacterized protein</fullName>
    </submittedName>
</protein>
<reference evidence="2" key="3">
    <citation type="submission" date="2010-09" db="EMBL/GenBank/DDBJ databases">
        <title>Annotation of Gaeumannomyces graminis var. tritici R3-111a-1.</title>
        <authorList>
            <consortium name="The Broad Institute Genome Sequencing Platform"/>
            <person name="Ma L.-J."/>
            <person name="Dead R."/>
            <person name="Young S.K."/>
            <person name="Zeng Q."/>
            <person name="Gargeya S."/>
            <person name="Fitzgerald M."/>
            <person name="Haas B."/>
            <person name="Abouelleil A."/>
            <person name="Alvarado L."/>
            <person name="Arachchi H.M."/>
            <person name="Berlin A."/>
            <person name="Brown A."/>
            <person name="Chapman S.B."/>
            <person name="Chen Z."/>
            <person name="Dunbar C."/>
            <person name="Freedman E."/>
            <person name="Gearin G."/>
            <person name="Gellesch M."/>
            <person name="Goldberg J."/>
            <person name="Griggs A."/>
            <person name="Gujja S."/>
            <person name="Heiman D."/>
            <person name="Howarth C."/>
            <person name="Larson L."/>
            <person name="Lui A."/>
            <person name="MacDonald P.J.P."/>
            <person name="Mehta T."/>
            <person name="Montmayeur A."/>
            <person name="Murphy C."/>
            <person name="Neiman D."/>
            <person name="Pearson M."/>
            <person name="Priest M."/>
            <person name="Roberts A."/>
            <person name="Saif S."/>
            <person name="Shea T."/>
            <person name="Shenoy N."/>
            <person name="Sisk P."/>
            <person name="Stolte C."/>
            <person name="Sykes S."/>
            <person name="Yandava C."/>
            <person name="Wortman J."/>
            <person name="Nusbaum C."/>
            <person name="Birren B."/>
        </authorList>
    </citation>
    <scope>NUCLEOTIDE SEQUENCE</scope>
    <source>
        <strain evidence="2">R3-111a-1</strain>
    </source>
</reference>
<feature type="region of interest" description="Disordered" evidence="1">
    <location>
        <begin position="39"/>
        <end position="71"/>
    </location>
</feature>
<evidence type="ECO:0000256" key="1">
    <source>
        <dbReference type="SAM" id="MobiDB-lite"/>
    </source>
</evidence>
<reference evidence="2" key="2">
    <citation type="submission" date="2010-07" db="EMBL/GenBank/DDBJ databases">
        <authorList>
            <consortium name="The Broad Institute Genome Sequencing Platform"/>
            <consortium name="Broad Institute Genome Sequencing Center for Infectious Disease"/>
            <person name="Ma L.-J."/>
            <person name="Dead R."/>
            <person name="Young S."/>
            <person name="Zeng Q."/>
            <person name="Koehrsen M."/>
            <person name="Alvarado L."/>
            <person name="Berlin A."/>
            <person name="Chapman S.B."/>
            <person name="Chen Z."/>
            <person name="Freedman E."/>
            <person name="Gellesch M."/>
            <person name="Goldberg J."/>
            <person name="Griggs A."/>
            <person name="Gujja S."/>
            <person name="Heilman E.R."/>
            <person name="Heiman D."/>
            <person name="Hepburn T."/>
            <person name="Howarth C."/>
            <person name="Jen D."/>
            <person name="Larson L."/>
            <person name="Mehta T."/>
            <person name="Neiman D."/>
            <person name="Pearson M."/>
            <person name="Roberts A."/>
            <person name="Saif S."/>
            <person name="Shea T."/>
            <person name="Shenoy N."/>
            <person name="Sisk P."/>
            <person name="Stolte C."/>
            <person name="Sykes S."/>
            <person name="Walk T."/>
            <person name="White J."/>
            <person name="Yandava C."/>
            <person name="Haas B."/>
            <person name="Nusbaum C."/>
            <person name="Birren B."/>
        </authorList>
    </citation>
    <scope>NUCLEOTIDE SEQUENCE</scope>
    <source>
        <strain evidence="2">R3-111a-1</strain>
    </source>
</reference>
<sequence>MTRVTAPMSQLARSLTASPSVARPNFISRASKAAVSFAQSDFSAEGRSSDNEASRRGMTTAHRPVTVQPNPGRIVPLMQGFHSSAAPAARLEVPTMDFATLPIMDMESASDMAQTIRVPFMPDNFTPDRSTFSAEAPDAPLPAAEISVVAAHPDKVLSALTEVEGIGLDGVELKFVHEHAPVTRSSKGHSMITDVWHGMLDDVFGGQKKPALA</sequence>
<dbReference type="OrthoDB" id="3993201at2759"/>
<evidence type="ECO:0000313" key="4">
    <source>
        <dbReference type="Proteomes" id="UP000006039"/>
    </source>
</evidence>
<dbReference type="HOGENOM" id="CLU_111200_0_0_1"/>
<reference evidence="3" key="4">
    <citation type="journal article" date="2015" name="G3 (Bethesda)">
        <title>Genome sequences of three phytopathogenic species of the Magnaporthaceae family of fungi.</title>
        <authorList>
            <person name="Okagaki L.H."/>
            <person name="Nunes C.C."/>
            <person name="Sailsbery J."/>
            <person name="Clay B."/>
            <person name="Brown D."/>
            <person name="John T."/>
            <person name="Oh Y."/>
            <person name="Young N."/>
            <person name="Fitzgerald M."/>
            <person name="Haas B.J."/>
            <person name="Zeng Q."/>
            <person name="Young S."/>
            <person name="Adiconis X."/>
            <person name="Fan L."/>
            <person name="Levin J.Z."/>
            <person name="Mitchell T.K."/>
            <person name="Okubara P.A."/>
            <person name="Farman M.L."/>
            <person name="Kohn L.M."/>
            <person name="Birren B."/>
            <person name="Ma L.-J."/>
            <person name="Dean R.A."/>
        </authorList>
    </citation>
    <scope>NUCLEOTIDE SEQUENCE</scope>
    <source>
        <strain evidence="3">R3-111a-1</strain>
    </source>
</reference>
<feature type="region of interest" description="Disordered" evidence="1">
    <location>
        <begin position="1"/>
        <end position="23"/>
    </location>
</feature>
<name>J3NHE3_GAET3</name>
<dbReference type="EMBL" id="GL385395">
    <property type="protein sequence ID" value="EJT80686.1"/>
    <property type="molecule type" value="Genomic_DNA"/>
</dbReference>
<accession>J3NHE3</accession>
<dbReference type="EnsemblFungi" id="EJT80686">
    <property type="protein sequence ID" value="EJT80686"/>
    <property type="gene ID" value="GGTG_00680"/>
</dbReference>
<evidence type="ECO:0000313" key="2">
    <source>
        <dbReference type="EMBL" id="EJT80686.1"/>
    </source>
</evidence>
<dbReference type="GeneID" id="20341138"/>
<evidence type="ECO:0000313" key="3">
    <source>
        <dbReference type="EnsemblFungi" id="EJT80686"/>
    </source>
</evidence>
<dbReference type="Proteomes" id="UP000006039">
    <property type="component" value="Unassembled WGS sequence"/>
</dbReference>
<reference evidence="4" key="1">
    <citation type="submission" date="2010-07" db="EMBL/GenBank/DDBJ databases">
        <title>The genome sequence of Gaeumannomyces graminis var. tritici strain R3-111a-1.</title>
        <authorList>
            <consortium name="The Broad Institute Genome Sequencing Platform"/>
            <person name="Ma L.-J."/>
            <person name="Dead R."/>
            <person name="Young S."/>
            <person name="Zeng Q."/>
            <person name="Koehrsen M."/>
            <person name="Alvarado L."/>
            <person name="Berlin A."/>
            <person name="Chapman S.B."/>
            <person name="Chen Z."/>
            <person name="Freedman E."/>
            <person name="Gellesch M."/>
            <person name="Goldberg J."/>
            <person name="Griggs A."/>
            <person name="Gujja S."/>
            <person name="Heilman E.R."/>
            <person name="Heiman D."/>
            <person name="Hepburn T."/>
            <person name="Howarth C."/>
            <person name="Jen D."/>
            <person name="Larson L."/>
            <person name="Mehta T."/>
            <person name="Neiman D."/>
            <person name="Pearson M."/>
            <person name="Roberts A."/>
            <person name="Saif S."/>
            <person name="Shea T."/>
            <person name="Shenoy N."/>
            <person name="Sisk P."/>
            <person name="Stolte C."/>
            <person name="Sykes S."/>
            <person name="Walk T."/>
            <person name="White J."/>
            <person name="Yandava C."/>
            <person name="Haas B."/>
            <person name="Nusbaum C."/>
            <person name="Birren B."/>
        </authorList>
    </citation>
    <scope>NUCLEOTIDE SEQUENCE [LARGE SCALE GENOMIC DNA]</scope>
    <source>
        <strain evidence="4">R3-111a-1</strain>
    </source>
</reference>
<dbReference type="VEuPathDB" id="FungiDB:GGTG_00680"/>
<organism evidence="2">
    <name type="scientific">Gaeumannomyces tritici (strain R3-111a-1)</name>
    <name type="common">Wheat and barley take-all root rot fungus</name>
    <name type="synonym">Gaeumannomyces graminis var. tritici</name>
    <dbReference type="NCBI Taxonomy" id="644352"/>
    <lineage>
        <taxon>Eukaryota</taxon>
        <taxon>Fungi</taxon>
        <taxon>Dikarya</taxon>
        <taxon>Ascomycota</taxon>
        <taxon>Pezizomycotina</taxon>
        <taxon>Sordariomycetes</taxon>
        <taxon>Sordariomycetidae</taxon>
        <taxon>Magnaporthales</taxon>
        <taxon>Magnaporthaceae</taxon>
        <taxon>Gaeumannomyces</taxon>
    </lineage>
</organism>